<evidence type="ECO:0000313" key="5">
    <source>
        <dbReference type="Proteomes" id="UP000000433"/>
    </source>
</evidence>
<gene>
    <name evidence="4" type="ordered locus">cbdbA1532</name>
</gene>
<dbReference type="KEGG" id="deh:cbdbA1532"/>
<dbReference type="InterPro" id="IPR051534">
    <property type="entry name" value="CBASS_pafABC_assoc_protein"/>
</dbReference>
<dbReference type="InterPro" id="IPR013196">
    <property type="entry name" value="HTH_11"/>
</dbReference>
<dbReference type="Pfam" id="PF08279">
    <property type="entry name" value="HTH_11"/>
    <property type="match status" value="1"/>
</dbReference>
<dbReference type="InterPro" id="IPR026881">
    <property type="entry name" value="WYL_dom"/>
</dbReference>
<feature type="domain" description="WYL" evidence="2">
    <location>
        <begin position="164"/>
        <end position="234"/>
    </location>
</feature>
<reference evidence="4 5" key="1">
    <citation type="journal article" date="2005" name="Nat. Biotechnol.">
        <title>Genome sequence of the chlorinated compound-respiring bacterium Dehalococcoides species strain CBDB1.</title>
        <authorList>
            <person name="Kube M."/>
            <person name="Beck A."/>
            <person name="Zinder S.H."/>
            <person name="Kuhl H."/>
            <person name="Reinhardt R."/>
            <person name="Adrian L."/>
        </authorList>
    </citation>
    <scope>NUCLEOTIDE SEQUENCE [LARGE SCALE GENOMIC DNA]</scope>
    <source>
        <strain evidence="4 5">CBDB1</strain>
    </source>
</reference>
<evidence type="ECO:0000313" key="4">
    <source>
        <dbReference type="EMBL" id="CAI83554.1"/>
    </source>
</evidence>
<feature type="domain" description="WCX" evidence="3">
    <location>
        <begin position="265"/>
        <end position="340"/>
    </location>
</feature>
<name>A0A916KNH9_DEHMC</name>
<dbReference type="PROSITE" id="PS52050">
    <property type="entry name" value="WYL"/>
    <property type="match status" value="1"/>
</dbReference>
<dbReference type="EMBL" id="AJ965256">
    <property type="protein sequence ID" value="CAI83554.1"/>
    <property type="molecule type" value="Genomic_DNA"/>
</dbReference>
<dbReference type="Proteomes" id="UP000000433">
    <property type="component" value="Chromosome"/>
</dbReference>
<proteinExistence type="predicted"/>
<dbReference type="AlphaFoldDB" id="A0A916KNH9"/>
<evidence type="ECO:0000259" key="1">
    <source>
        <dbReference type="Pfam" id="PF08279"/>
    </source>
</evidence>
<dbReference type="PANTHER" id="PTHR34580:SF1">
    <property type="entry name" value="PROTEIN PAFC"/>
    <property type="match status" value="1"/>
</dbReference>
<dbReference type="InterPro" id="IPR036388">
    <property type="entry name" value="WH-like_DNA-bd_sf"/>
</dbReference>
<dbReference type="Gene3D" id="1.10.10.10">
    <property type="entry name" value="Winged helix-like DNA-binding domain superfamily/Winged helix DNA-binding domain"/>
    <property type="match status" value="1"/>
</dbReference>
<dbReference type="Pfam" id="PF25583">
    <property type="entry name" value="WCX"/>
    <property type="match status" value="1"/>
</dbReference>
<evidence type="ECO:0000259" key="2">
    <source>
        <dbReference type="Pfam" id="PF13280"/>
    </source>
</evidence>
<sequence>MYLSKPNPELYNQQKCEANMSLVNEDGKQNCSARLLKVEHLLYQNPNGIQVKDIARLCQVSKRTSYRDLNELETTLKIPLITDKNGYHIADNYFLPPIHFTLTEGLSVFLATRLLFGYSCTYNPDIESTFTKLNSVMPAPFQHQISQTLDKMHDKAADKENIQTMALLCRAWAEQRKVQISYWTLGKKDCSTREVSPYFIEPAAAGHSAYLIGHCGKSNEMRTFKLERIQSIKILDDKYAIPRDFDIDKYHSPYWGILVDGEVKDIKLSFTPEVGRIMTETIFHPSQVNETLPDQSVLVSFRLADTPDFVSWVLSWGERVEVLEPRELRVKVIETAREMLERYAVQEKK</sequence>
<keyword evidence="5" id="KW-1185">Reference proteome</keyword>
<accession>A0A916KNH9</accession>
<organism evidence="4 5">
    <name type="scientific">Dehalococcoides mccartyi (strain CBDB1)</name>
    <dbReference type="NCBI Taxonomy" id="255470"/>
    <lineage>
        <taxon>Bacteria</taxon>
        <taxon>Bacillati</taxon>
        <taxon>Chloroflexota</taxon>
        <taxon>Dehalococcoidia</taxon>
        <taxon>Dehalococcoidales</taxon>
        <taxon>Dehalococcoidaceae</taxon>
        <taxon>Dehalococcoides</taxon>
    </lineage>
</organism>
<evidence type="ECO:0000259" key="3">
    <source>
        <dbReference type="Pfam" id="PF25583"/>
    </source>
</evidence>
<dbReference type="InterPro" id="IPR057727">
    <property type="entry name" value="WCX_dom"/>
</dbReference>
<dbReference type="Pfam" id="PF13280">
    <property type="entry name" value="WYL"/>
    <property type="match status" value="1"/>
</dbReference>
<feature type="domain" description="Helix-turn-helix type 11" evidence="1">
    <location>
        <begin position="34"/>
        <end position="87"/>
    </location>
</feature>
<protein>
    <submittedName>
        <fullName evidence="4">Transcriptional regulator</fullName>
    </submittedName>
</protein>
<dbReference type="PANTHER" id="PTHR34580">
    <property type="match status" value="1"/>
</dbReference>